<dbReference type="InterPro" id="IPR050465">
    <property type="entry name" value="UPF0194_transport"/>
</dbReference>
<protein>
    <recommendedName>
        <fullName evidence="6">HlyD family secretion protein</fullName>
    </recommendedName>
</protein>
<dbReference type="Proteomes" id="UP000824140">
    <property type="component" value="Unassembled WGS sequence"/>
</dbReference>
<comment type="caution">
    <text evidence="4">The sequence shown here is derived from an EMBL/GenBank/DDBJ whole genome shotgun (WGS) entry which is preliminary data.</text>
</comment>
<proteinExistence type="predicted"/>
<dbReference type="PANTHER" id="PTHR32347:SF14">
    <property type="entry name" value="EFFLUX SYSTEM COMPONENT YKNX-RELATED"/>
    <property type="match status" value="1"/>
</dbReference>
<reference evidence="4" key="2">
    <citation type="journal article" date="2021" name="PeerJ">
        <title>Extensive microbial diversity within the chicken gut microbiome revealed by metagenomics and culture.</title>
        <authorList>
            <person name="Gilroy R."/>
            <person name="Ravi A."/>
            <person name="Getino M."/>
            <person name="Pursley I."/>
            <person name="Horton D.L."/>
            <person name="Alikhan N.F."/>
            <person name="Baker D."/>
            <person name="Gharbi K."/>
            <person name="Hall N."/>
            <person name="Watson M."/>
            <person name="Adriaenssens E.M."/>
            <person name="Foster-Nyarko E."/>
            <person name="Jarju S."/>
            <person name="Secka A."/>
            <person name="Antonio M."/>
            <person name="Oren A."/>
            <person name="Chaudhuri R.R."/>
            <person name="La Ragione R."/>
            <person name="Hildebrand F."/>
            <person name="Pallen M.J."/>
        </authorList>
    </citation>
    <scope>NUCLEOTIDE SEQUENCE</scope>
    <source>
        <strain evidence="4">13766</strain>
    </source>
</reference>
<dbReference type="PANTHER" id="PTHR32347">
    <property type="entry name" value="EFFLUX SYSTEM COMPONENT YKNX-RELATED"/>
    <property type="match status" value="1"/>
</dbReference>
<evidence type="ECO:0000256" key="1">
    <source>
        <dbReference type="ARBA" id="ARBA00004196"/>
    </source>
</evidence>
<organism evidence="4 5">
    <name type="scientific">Candidatus Alectryocaccomicrobium excrementavium</name>
    <dbReference type="NCBI Taxonomy" id="2840668"/>
    <lineage>
        <taxon>Bacteria</taxon>
        <taxon>Bacillati</taxon>
        <taxon>Bacillota</taxon>
        <taxon>Clostridia</taxon>
        <taxon>Candidatus Alectryocaccomicrobium</taxon>
    </lineage>
</organism>
<gene>
    <name evidence="4" type="ORF">IAA84_06980</name>
</gene>
<reference evidence="4" key="1">
    <citation type="submission" date="2020-10" db="EMBL/GenBank/DDBJ databases">
        <authorList>
            <person name="Gilroy R."/>
        </authorList>
    </citation>
    <scope>NUCLEOTIDE SEQUENCE</scope>
    <source>
        <strain evidence="4">13766</strain>
    </source>
</reference>
<feature type="coiled-coil region" evidence="3">
    <location>
        <begin position="216"/>
        <end position="243"/>
    </location>
</feature>
<dbReference type="AlphaFoldDB" id="A0A9D1FZZ4"/>
<evidence type="ECO:0000313" key="4">
    <source>
        <dbReference type="EMBL" id="HIS92748.1"/>
    </source>
</evidence>
<evidence type="ECO:0000256" key="3">
    <source>
        <dbReference type="SAM" id="Coils"/>
    </source>
</evidence>
<comment type="subcellular location">
    <subcellularLocation>
        <location evidence="1">Cell envelope</location>
    </subcellularLocation>
</comment>
<evidence type="ECO:0008006" key="6">
    <source>
        <dbReference type="Google" id="ProtNLM"/>
    </source>
</evidence>
<accession>A0A9D1FZZ4</accession>
<name>A0A9D1FZZ4_9FIRM</name>
<dbReference type="EMBL" id="DVJN01000138">
    <property type="protein sequence ID" value="HIS92748.1"/>
    <property type="molecule type" value="Genomic_DNA"/>
</dbReference>
<evidence type="ECO:0000256" key="2">
    <source>
        <dbReference type="ARBA" id="ARBA00023054"/>
    </source>
</evidence>
<keyword evidence="2 3" id="KW-0175">Coiled coil</keyword>
<evidence type="ECO:0000313" key="5">
    <source>
        <dbReference type="Proteomes" id="UP000824140"/>
    </source>
</evidence>
<dbReference type="GO" id="GO:0030313">
    <property type="term" value="C:cell envelope"/>
    <property type="evidence" value="ECO:0007669"/>
    <property type="project" value="UniProtKB-SubCell"/>
</dbReference>
<sequence length="445" mass="48655">MNTKKFAIRGLVILAVVVALCMFFSGTIRTIATAKVRITRAQQGKMRQQISLSGELTFLEEEEVFVDASGQSLQVTKVNVLPGYQVAAGDVIFEAEIADYEKTMSDKRAEYESSYMELMDLEQANGSTRLSRTDTLWAEAYYALSDATQAALEKQIAMETLLAYENLDLDENGAVPETASDELKQAVTDWNAAKASQAEAEEAMQQASRYSVPEATRTYITQRKELNDKLAQLESDMLALSVAQKELAAVRAPADGYIVNVGVKKGESFDPSGAAYSYCPLETLPVLRADISDIEVNISSGMAAAFSTSRGRELESEVASTGVTVDGNRYADIALDEGLIDDMGGAYSLLQNATNITIEYRAQTNTSLIASSAVRGSGDERYVYIIRQQQSTFGTMSMVTEKLAVTVLAEIDGVCSIAEDISYYDIAYMEDRPISENMTVMQYTN</sequence>